<organism evidence="11 12">
    <name type="scientific">Methylomonas koyamae</name>
    <dbReference type="NCBI Taxonomy" id="702114"/>
    <lineage>
        <taxon>Bacteria</taxon>
        <taxon>Pseudomonadati</taxon>
        <taxon>Pseudomonadota</taxon>
        <taxon>Gammaproteobacteria</taxon>
        <taxon>Methylococcales</taxon>
        <taxon>Methylococcaceae</taxon>
        <taxon>Methylomonas</taxon>
    </lineage>
</organism>
<keyword evidence="4 10" id="KW-0812">Transmembrane</keyword>
<keyword evidence="8 10" id="KW-0449">Lipoprotein</keyword>
<dbReference type="Gene3D" id="2.20.200.10">
    <property type="entry name" value="Outer membrane efflux proteins (OEP)"/>
    <property type="match status" value="1"/>
</dbReference>
<evidence type="ECO:0000313" key="12">
    <source>
        <dbReference type="Proteomes" id="UP000077857"/>
    </source>
</evidence>
<evidence type="ECO:0000256" key="3">
    <source>
        <dbReference type="ARBA" id="ARBA00022452"/>
    </source>
</evidence>
<evidence type="ECO:0000256" key="6">
    <source>
        <dbReference type="ARBA" id="ARBA00023136"/>
    </source>
</evidence>
<evidence type="ECO:0000256" key="5">
    <source>
        <dbReference type="ARBA" id="ARBA00022729"/>
    </source>
</evidence>
<keyword evidence="7 10" id="KW-0564">Palmitate</keyword>
<comment type="subcellular location">
    <subcellularLocation>
        <location evidence="10">Cell outer membrane</location>
        <topology evidence="10">Lipid-anchor</topology>
    </subcellularLocation>
    <subcellularLocation>
        <location evidence="1">Membrane</location>
    </subcellularLocation>
</comment>
<comment type="caution">
    <text evidence="11">The sequence shown here is derived from an EMBL/GenBank/DDBJ whole genome shotgun (WGS) entry which is preliminary data.</text>
</comment>
<dbReference type="OrthoDB" id="9770517at2"/>
<dbReference type="Gene3D" id="1.20.1600.10">
    <property type="entry name" value="Outer membrane efflux proteins (OEP)"/>
    <property type="match status" value="1"/>
</dbReference>
<reference evidence="11 12" key="1">
    <citation type="submission" date="2016-03" db="EMBL/GenBank/DDBJ databases">
        <authorList>
            <person name="Ploux O."/>
        </authorList>
    </citation>
    <scope>NUCLEOTIDE SEQUENCE [LARGE SCALE GENOMIC DNA]</scope>
    <source>
        <strain evidence="11 12">R-45378</strain>
    </source>
</reference>
<sequence length="482" mass="52129">MAALRRFGLAVLVITIEGCALFGADSQRAQMAPLPEIEQTLARTTAEIAAQDRWPEQRWWTAFGNATLNGLVETALAANPNLKVAEARLRQAETLADFEAADLYPTIDANVSFTAQRFSADSVQAKLAGQHFRHLLINPLVLRYHLDFWGRDEASLQSAVDRSLAASAELADARLLLATAVAGAYFDLLAAAEKWQLAEHIVSDLQALFRLEQSRRAAGLIGEAPLWQAERNLRAAKQAAAGLRAEQELRRNQLAALAGQGADWGMRIALDASVVPQVLALPADLPLRLLARRPDLHAARLQANAAAEDIHVAKTAFYPDVNLLAFTGFHSVSLVDIALQGSSLAYAVGPSIEFPIFEGGRLRAQLGYREAAYDLAVQRYNAGLLHAVQDVADALSRWHELAAKADEQQQALAAAEAQNRLSDSLIRNGLHDNGKLVLARIEANRERLLLAGLAAEQRKNAVSLIKALGGGYQAAVESAPQP</sequence>
<dbReference type="EMBL" id="LUUJ01000095">
    <property type="protein sequence ID" value="OAI13808.1"/>
    <property type="molecule type" value="Genomic_DNA"/>
</dbReference>
<dbReference type="SUPFAM" id="SSF56954">
    <property type="entry name" value="Outer membrane efflux proteins (OEP)"/>
    <property type="match status" value="1"/>
</dbReference>
<accession>A0A177N6Z7</accession>
<dbReference type="Pfam" id="PF02321">
    <property type="entry name" value="OEP"/>
    <property type="match status" value="2"/>
</dbReference>
<name>A0A177N6Z7_9GAMM</name>
<evidence type="ECO:0000256" key="9">
    <source>
        <dbReference type="ARBA" id="ARBA00037313"/>
    </source>
</evidence>
<dbReference type="PANTHER" id="PTHR30203:SF20">
    <property type="entry name" value="MULTIDRUG RESISTANCE OUTER MEMBRANE PROTEIN MDTP-RELATED"/>
    <property type="match status" value="1"/>
</dbReference>
<evidence type="ECO:0000256" key="10">
    <source>
        <dbReference type="RuleBase" id="RU362097"/>
    </source>
</evidence>
<evidence type="ECO:0000256" key="7">
    <source>
        <dbReference type="ARBA" id="ARBA00023139"/>
    </source>
</evidence>
<comment type="similarity">
    <text evidence="2 10">Belongs to the outer membrane factor (OMF) (TC 1.B.17) family.</text>
</comment>
<dbReference type="Proteomes" id="UP000077857">
    <property type="component" value="Unassembled WGS sequence"/>
</dbReference>
<dbReference type="RefSeq" id="WP_064041254.1">
    <property type="nucleotide sequence ID" value="NZ_LUUJ01000095.1"/>
</dbReference>
<dbReference type="NCBIfam" id="TIGR01845">
    <property type="entry name" value="outer_NodT"/>
    <property type="match status" value="1"/>
</dbReference>
<evidence type="ECO:0000256" key="8">
    <source>
        <dbReference type="ARBA" id="ARBA00023288"/>
    </source>
</evidence>
<dbReference type="InterPro" id="IPR010131">
    <property type="entry name" value="MdtP/NodT-like"/>
</dbReference>
<dbReference type="GO" id="GO:0015562">
    <property type="term" value="F:efflux transmembrane transporter activity"/>
    <property type="evidence" value="ECO:0007669"/>
    <property type="project" value="InterPro"/>
</dbReference>
<evidence type="ECO:0000256" key="4">
    <source>
        <dbReference type="ARBA" id="ARBA00022692"/>
    </source>
</evidence>
<gene>
    <name evidence="11" type="ORF">A1507_16085</name>
</gene>
<evidence type="ECO:0000313" key="11">
    <source>
        <dbReference type="EMBL" id="OAI13808.1"/>
    </source>
</evidence>
<keyword evidence="6 10" id="KW-0472">Membrane</keyword>
<dbReference type="InterPro" id="IPR003423">
    <property type="entry name" value="OMP_efflux"/>
</dbReference>
<dbReference type="GO" id="GO:0009279">
    <property type="term" value="C:cell outer membrane"/>
    <property type="evidence" value="ECO:0007669"/>
    <property type="project" value="UniProtKB-SubCell"/>
</dbReference>
<keyword evidence="5" id="KW-0732">Signal</keyword>
<comment type="function">
    <text evidence="9">Could be involved in resistance to puromycin, acriflavine and tetraphenylarsonium chloride.</text>
</comment>
<keyword evidence="3 10" id="KW-1134">Transmembrane beta strand</keyword>
<protein>
    <submittedName>
        <fullName evidence="11">RND transporter</fullName>
    </submittedName>
</protein>
<evidence type="ECO:0000256" key="2">
    <source>
        <dbReference type="ARBA" id="ARBA00007613"/>
    </source>
</evidence>
<proteinExistence type="inferred from homology"/>
<dbReference type="PANTHER" id="PTHR30203">
    <property type="entry name" value="OUTER MEMBRANE CATION EFFLUX PROTEIN"/>
    <property type="match status" value="1"/>
</dbReference>
<dbReference type="AlphaFoldDB" id="A0A177N6Z7"/>
<evidence type="ECO:0000256" key="1">
    <source>
        <dbReference type="ARBA" id="ARBA00004370"/>
    </source>
</evidence>